<evidence type="ECO:0000259" key="30">
    <source>
        <dbReference type="PROSITE" id="PS50853"/>
    </source>
</evidence>
<evidence type="ECO:0000256" key="15">
    <source>
        <dbReference type="ARBA" id="ARBA00022989"/>
    </source>
</evidence>
<dbReference type="Pfam" id="PF25599">
    <property type="entry name" value="Ephrin_CRD"/>
    <property type="match status" value="1"/>
</dbReference>
<dbReference type="Gene3D" id="2.60.120.260">
    <property type="entry name" value="Galactose-binding domain-like"/>
    <property type="match status" value="1"/>
</dbReference>
<keyword evidence="17" id="KW-0829">Tyrosine-protein kinase</keyword>
<dbReference type="SUPFAM" id="SSF49265">
    <property type="entry name" value="Fibronectin type III"/>
    <property type="match status" value="1"/>
</dbReference>
<dbReference type="KEGG" id="pcoo:112866468"/>
<dbReference type="SMART" id="SM00454">
    <property type="entry name" value="SAM"/>
    <property type="match status" value="1"/>
</dbReference>
<evidence type="ECO:0000256" key="27">
    <source>
        <dbReference type="PROSITE-ProRule" id="PRU10141"/>
    </source>
</evidence>
<feature type="binding site" evidence="25 27">
    <location>
        <position position="675"/>
    </location>
    <ligand>
        <name>ATP</name>
        <dbReference type="ChEBI" id="CHEBI:30616"/>
    </ligand>
</feature>
<dbReference type="Gene3D" id="2.60.40.10">
    <property type="entry name" value="Immunoglobulins"/>
    <property type="match status" value="2"/>
</dbReference>
<evidence type="ECO:0000256" key="22">
    <source>
        <dbReference type="ARBA" id="ARBA00062471"/>
    </source>
</evidence>
<dbReference type="InterPro" id="IPR000719">
    <property type="entry name" value="Prot_kinase_dom"/>
</dbReference>
<dbReference type="InterPro" id="IPR017441">
    <property type="entry name" value="Protein_kinase_ATP_BS"/>
</dbReference>
<dbReference type="PROSITE" id="PS00790">
    <property type="entry name" value="RECEPTOR_TYR_KIN_V_1"/>
    <property type="match status" value="1"/>
</dbReference>
<reference evidence="33" key="1">
    <citation type="submission" date="2025-08" db="UniProtKB">
        <authorList>
            <consortium name="RefSeq"/>
        </authorList>
    </citation>
    <scope>IDENTIFICATION</scope>
    <source>
        <tissue evidence="33">Blood</tissue>
    </source>
</reference>
<evidence type="ECO:0000256" key="25">
    <source>
        <dbReference type="PIRSR" id="PIRSR000666-2"/>
    </source>
</evidence>
<accession>A0A6P6IAD1</accession>
<organism evidence="32 33">
    <name type="scientific">Puma concolor</name>
    <name type="common">Mountain lion</name>
    <name type="synonym">Felis concolor</name>
    <dbReference type="NCBI Taxonomy" id="9696"/>
    <lineage>
        <taxon>Eukaryota</taxon>
        <taxon>Metazoa</taxon>
        <taxon>Chordata</taxon>
        <taxon>Craniata</taxon>
        <taxon>Vertebrata</taxon>
        <taxon>Euteleostomi</taxon>
        <taxon>Mammalia</taxon>
        <taxon>Eutheria</taxon>
        <taxon>Laurasiatheria</taxon>
        <taxon>Carnivora</taxon>
        <taxon>Feliformia</taxon>
        <taxon>Felidae</taxon>
        <taxon>Felinae</taxon>
        <taxon>Puma</taxon>
    </lineage>
</organism>
<dbReference type="CDD" id="cd00063">
    <property type="entry name" value="FN3"/>
    <property type="match status" value="2"/>
</dbReference>
<feature type="domain" description="Eph LBD" evidence="31">
    <location>
        <begin position="98"/>
        <end position="280"/>
    </location>
</feature>
<dbReference type="InterPro" id="IPR001245">
    <property type="entry name" value="Ser-Thr/Tyr_kinase_cat_dom"/>
</dbReference>
<dbReference type="AlphaFoldDB" id="A0A6P6IAD1"/>
<dbReference type="SMART" id="SM01411">
    <property type="entry name" value="Ephrin_rec_like"/>
    <property type="match status" value="1"/>
</dbReference>
<dbReference type="InterPro" id="IPR001426">
    <property type="entry name" value="Tyr_kinase_rcpt_V_CS"/>
</dbReference>
<keyword evidence="13" id="KW-0832">Ubl conjugation</keyword>
<evidence type="ECO:0000256" key="13">
    <source>
        <dbReference type="ARBA" id="ARBA00022843"/>
    </source>
</evidence>
<dbReference type="FunFam" id="1.10.510.10:FF:000268">
    <property type="entry name" value="Receptor protein-tyrosine kinase"/>
    <property type="match status" value="1"/>
</dbReference>
<dbReference type="InterPro" id="IPR027936">
    <property type="entry name" value="Eph_TM"/>
</dbReference>
<keyword evidence="12 25" id="KW-0067">ATP-binding</keyword>
<keyword evidence="15" id="KW-1133">Transmembrane helix</keyword>
<dbReference type="Pfam" id="PF00041">
    <property type="entry name" value="fn3"/>
    <property type="match status" value="2"/>
</dbReference>
<comment type="subunit">
    <text evidence="22">Homodimer. Forms a signaling complex with LCK; PTK2B/PYK2 and PI3-kinase upon activation by EFNA1; regulates T-lymphocytes migration. Interacts (via SAM domain) with ILK (via ANK repeats); stimulated by EFNA1 but independent of the kinase activity of EPHA1. Interacts (kinase activity-dependent) with PTK2/FAK1.</text>
</comment>
<dbReference type="InterPro" id="IPR050449">
    <property type="entry name" value="Ephrin_rcpt_TKs"/>
</dbReference>
<dbReference type="PROSITE" id="PS51550">
    <property type="entry name" value="EPH_LBD"/>
    <property type="match status" value="1"/>
</dbReference>
<feature type="active site" description="Proton acceptor" evidence="24">
    <location>
        <position position="768"/>
    </location>
</feature>
<evidence type="ECO:0000256" key="11">
    <source>
        <dbReference type="ARBA" id="ARBA00022777"/>
    </source>
</evidence>
<dbReference type="RefSeq" id="XP_025785157.1">
    <property type="nucleotide sequence ID" value="XM_025929372.1"/>
</dbReference>
<dbReference type="InterPro" id="IPR009030">
    <property type="entry name" value="Growth_fac_rcpt_cys_sf"/>
</dbReference>
<dbReference type="GO" id="GO:0005524">
    <property type="term" value="F:ATP binding"/>
    <property type="evidence" value="ECO:0007669"/>
    <property type="project" value="UniProtKB-UniRule"/>
</dbReference>
<dbReference type="InterPro" id="IPR001090">
    <property type="entry name" value="Ephrin_rcpt_lig-bd_dom"/>
</dbReference>
<dbReference type="InterPro" id="IPR020635">
    <property type="entry name" value="Tyr_kinase_cat_dom"/>
</dbReference>
<evidence type="ECO:0000256" key="17">
    <source>
        <dbReference type="ARBA" id="ARBA00023137"/>
    </source>
</evidence>
<evidence type="ECO:0000256" key="7">
    <source>
        <dbReference type="ARBA" id="ARBA00022692"/>
    </source>
</evidence>
<keyword evidence="7" id="KW-0812">Transmembrane</keyword>
<evidence type="ECO:0000256" key="8">
    <source>
        <dbReference type="ARBA" id="ARBA00022729"/>
    </source>
</evidence>
<dbReference type="PIRSF" id="PIRSF000666">
    <property type="entry name" value="TyrPK_ephrin_receptor"/>
    <property type="match status" value="1"/>
</dbReference>
<dbReference type="Gene3D" id="1.10.150.50">
    <property type="entry name" value="Transcription Factor, Ets-1"/>
    <property type="match status" value="1"/>
</dbReference>
<dbReference type="PANTHER" id="PTHR46877">
    <property type="entry name" value="EPH RECEPTOR A5"/>
    <property type="match status" value="1"/>
</dbReference>
<dbReference type="Proteomes" id="UP000515131">
    <property type="component" value="Unplaced"/>
</dbReference>
<dbReference type="Pfam" id="PF07699">
    <property type="entry name" value="Ephrin_rec_like"/>
    <property type="match status" value="1"/>
</dbReference>
<dbReference type="PROSITE" id="PS50011">
    <property type="entry name" value="PROTEIN_KINASE_DOM"/>
    <property type="match status" value="1"/>
</dbReference>
<evidence type="ECO:0000313" key="33">
    <source>
        <dbReference type="RefSeq" id="XP_025785157.1"/>
    </source>
</evidence>
<dbReference type="FunFam" id="1.10.150.50:FF:000029">
    <property type="entry name" value="Ephrin type-A receptor 1"/>
    <property type="match status" value="1"/>
</dbReference>
<name>A0A6P6IAD1_PUMCO</name>
<dbReference type="SUPFAM" id="SSF57184">
    <property type="entry name" value="Growth factor receptor domain"/>
    <property type="match status" value="1"/>
</dbReference>
<evidence type="ECO:0000256" key="16">
    <source>
        <dbReference type="ARBA" id="ARBA00023136"/>
    </source>
</evidence>
<dbReference type="PROSITE" id="PS50105">
    <property type="entry name" value="SAM_DOMAIN"/>
    <property type="match status" value="1"/>
</dbReference>
<comment type="function">
    <text evidence="21">Receptor tyrosine kinase which binds promiscuously membrane-bound ephrin-A family ligands residing on adjacent cells, leading to contact-dependent bidirectional signaling into neighboring cells. The signaling pathway downstream of the receptor is referred to as forward signaling while the signaling pathway downstream of the ephrin ligand is referred to as reverse signaling. Binds with a low affinity EFNA3 and EFNA4 and with a high affinity to EFNA1 which most probably constitutes its cognate/functional ligand. Upon activation by EFNA1 induces cell attachment to the extracellular matrix inhibiting cell spreading and motility through regulation of ILK and downstream RHOA and RAC. Also plays a role in angiogenesis and regulates cell proliferation. May play a role in apoptosis.</text>
</comment>
<keyword evidence="6" id="KW-0808">Transferase</keyword>
<keyword evidence="16" id="KW-0472">Membrane</keyword>
<dbReference type="SMART" id="SM00060">
    <property type="entry name" value="FN3"/>
    <property type="match status" value="2"/>
</dbReference>
<protein>
    <recommendedName>
        <fullName evidence="23">Ephrin type-A receptor 1</fullName>
        <ecNumber evidence="2">2.7.10.1</ecNumber>
    </recommendedName>
</protein>
<comment type="catalytic activity">
    <reaction evidence="20">
        <text>L-tyrosyl-[protein] + ATP = O-phospho-L-tyrosyl-[protein] + ADP + H(+)</text>
        <dbReference type="Rhea" id="RHEA:10596"/>
        <dbReference type="Rhea" id="RHEA-COMP:10136"/>
        <dbReference type="Rhea" id="RHEA-COMP:20101"/>
        <dbReference type="ChEBI" id="CHEBI:15378"/>
        <dbReference type="ChEBI" id="CHEBI:30616"/>
        <dbReference type="ChEBI" id="CHEBI:46858"/>
        <dbReference type="ChEBI" id="CHEBI:61978"/>
        <dbReference type="ChEBI" id="CHEBI:456216"/>
        <dbReference type="EC" id="2.7.10.1"/>
    </reaction>
</comment>
<keyword evidence="4" id="KW-0597">Phosphoprotein</keyword>
<dbReference type="CDD" id="cd09542">
    <property type="entry name" value="SAM_EPH-A1"/>
    <property type="match status" value="1"/>
</dbReference>
<evidence type="ECO:0000256" key="24">
    <source>
        <dbReference type="PIRSR" id="PIRSR000666-1"/>
    </source>
</evidence>
<keyword evidence="9" id="KW-0677">Repeat</keyword>
<evidence type="ECO:0000256" key="21">
    <source>
        <dbReference type="ARBA" id="ARBA00059287"/>
    </source>
</evidence>
<evidence type="ECO:0000256" key="2">
    <source>
        <dbReference type="ARBA" id="ARBA00011902"/>
    </source>
</evidence>
<evidence type="ECO:0000256" key="10">
    <source>
        <dbReference type="ARBA" id="ARBA00022741"/>
    </source>
</evidence>
<evidence type="ECO:0000256" key="4">
    <source>
        <dbReference type="ARBA" id="ARBA00022553"/>
    </source>
</evidence>
<evidence type="ECO:0000259" key="29">
    <source>
        <dbReference type="PROSITE" id="PS50105"/>
    </source>
</evidence>
<evidence type="ECO:0000256" key="23">
    <source>
        <dbReference type="ARBA" id="ARBA00072212"/>
    </source>
</evidence>
<evidence type="ECO:0000256" key="18">
    <source>
        <dbReference type="ARBA" id="ARBA00023170"/>
    </source>
</evidence>
<dbReference type="SMART" id="SM00219">
    <property type="entry name" value="TyrKc"/>
    <property type="match status" value="1"/>
</dbReference>
<evidence type="ECO:0000256" key="6">
    <source>
        <dbReference type="ARBA" id="ARBA00022679"/>
    </source>
</evidence>
<dbReference type="FunFam" id="2.60.40.10:FF:000626">
    <property type="entry name" value="Ephrin type-A receptor 1"/>
    <property type="match status" value="1"/>
</dbReference>
<dbReference type="FunFam" id="2.60.40.1770:FF:000001">
    <property type="entry name" value="Ephrin type-A receptor 5"/>
    <property type="match status" value="1"/>
</dbReference>
<evidence type="ECO:0000256" key="1">
    <source>
        <dbReference type="ARBA" id="ARBA00004251"/>
    </source>
</evidence>
<dbReference type="GO" id="GO:0001525">
    <property type="term" value="P:angiogenesis"/>
    <property type="evidence" value="ECO:0007669"/>
    <property type="project" value="UniProtKB-KW"/>
</dbReference>
<evidence type="ECO:0000256" key="12">
    <source>
        <dbReference type="ARBA" id="ARBA00022840"/>
    </source>
</evidence>
<feature type="domain" description="Fibronectin type-III" evidence="30">
    <location>
        <begin position="403"/>
        <end position="514"/>
    </location>
</feature>
<dbReference type="GO" id="GO:0007155">
    <property type="term" value="P:cell adhesion"/>
    <property type="evidence" value="ECO:0007669"/>
    <property type="project" value="UniProtKB-KW"/>
</dbReference>
<dbReference type="GO" id="GO:0005886">
    <property type="term" value="C:plasma membrane"/>
    <property type="evidence" value="ECO:0007669"/>
    <property type="project" value="UniProtKB-SubCell"/>
</dbReference>
<dbReference type="FunFam" id="2.60.120.260:FF:000023">
    <property type="entry name" value="Ephrin type-A receptor 2"/>
    <property type="match status" value="1"/>
</dbReference>
<dbReference type="SUPFAM" id="SSF56112">
    <property type="entry name" value="Protein kinase-like (PK-like)"/>
    <property type="match status" value="1"/>
</dbReference>
<evidence type="ECO:0000256" key="5">
    <source>
        <dbReference type="ARBA" id="ARBA00022657"/>
    </source>
</evidence>
<dbReference type="InterPro" id="IPR008979">
    <property type="entry name" value="Galactose-bd-like_sf"/>
</dbReference>
<evidence type="ECO:0000256" key="26">
    <source>
        <dbReference type="PIRSR" id="PIRSR000666-3"/>
    </source>
</evidence>
<dbReference type="FunFam" id="2.60.40.10:FF:000059">
    <property type="entry name" value="Ephrin type-A receptor 6"/>
    <property type="match status" value="1"/>
</dbReference>
<dbReference type="InterPro" id="IPR008266">
    <property type="entry name" value="Tyr_kinase_AS"/>
</dbReference>
<sequence length="995" mass="109568">MPLAGSIRHRTHSLPSTVTTKPFCNIAASDSRKKTTMKINAGFSLKTAALNGSCTFHNIVALLGILWLKSYAWYHHCTPPTTGRAGHLPVTDLFLITSVTLMDTSTAQGELGWLLDPPEDGWSEVQQILNGTPLYMYQDCPLQDGGDTDHWLRSNWIYRGEEASRVHVELQFTVRDCKSFPGGARPLGCKETFNLLYMESDQDVGIQLRRPLFQKVTTVAADQSFTIRDLASGAVKLNVERCSLGRLTRRGLYLAFHNPGACVALVSVRVFYQRCPEAVQGLARFPDTLPGPGGLVEVAGTCLPHAQASPGPAGAPRMHCSPEGEWLVPVGRCHCEPGYEEGSSGEGCLACPSGSYRADTDAPHCLKCPEHSTAEPEGATVCTCESGHFRAPGEGPQVACTRPPSVPRNLSFSVLGTQLSLRWEPPADMGGRQDVRYSVGCSQCRGAAVDGGPCQPCGGTVRFSPGASGLTAPAVRVNGLEPYANYTFNVEAQNGVSGFGPSTHASTSLSISMGHAESLSGLSLRLVKKEPRQLELTWAGSRPRSPGGNLSYELHVLNQDEERHQMVLEPRVLLTELQPDTTYIVRVRMLTPLGPGPFSPDHEFRTSPPEDKLWLKPYVDLQAYEDPAQGALDFTQELDPGWLIVDTVIGEGEFGEVYRGTLRIPSQDCKTVAIKTLKDTSPDGQWWNFLREATIMGQFSHPHILHLEGVVTKRKPIMIITEFMENGALDAFLREQEDQLVPGQLVAMLQGIASGMNYLSDHSYVHRDLAARNILVSQNLCCKVSDFGLTRLLDNFDGTYETQGGKIPIRWTAPEAIAHRTFTTASDVWSFGIVMWEVLSFGDKPYGEMSNQEVMKSIEDGYRLPPPVDCPAPLYELMKNCWAYDRARRPSFHQLKAHLEQLLANPHPLRTIANFDPRVTLRLPSLSGSDGIPYRSVPEWLESIRMKRYILHFRSAGLDTMECVLELTAEDLAQMGITLPGHQKRILCSIQGFKD</sequence>
<dbReference type="InterPro" id="IPR001660">
    <property type="entry name" value="SAM"/>
</dbReference>
<dbReference type="SUPFAM" id="SSF49785">
    <property type="entry name" value="Galactose-binding domain-like"/>
    <property type="match status" value="1"/>
</dbReference>
<dbReference type="PRINTS" id="PR00109">
    <property type="entry name" value="TYRKINASE"/>
</dbReference>
<evidence type="ECO:0000256" key="14">
    <source>
        <dbReference type="ARBA" id="ARBA00022889"/>
    </source>
</evidence>
<dbReference type="SMART" id="SM00615">
    <property type="entry name" value="EPH_lbd"/>
    <property type="match status" value="1"/>
</dbReference>
<dbReference type="InterPro" id="IPR013761">
    <property type="entry name" value="SAM/pointed_sf"/>
</dbReference>
<keyword evidence="18 33" id="KW-0675">Receptor</keyword>
<evidence type="ECO:0000256" key="19">
    <source>
        <dbReference type="ARBA" id="ARBA00023180"/>
    </source>
</evidence>
<dbReference type="InterPro" id="IPR011641">
    <property type="entry name" value="Tyr-kin_ephrin_A/B_rcpt-like"/>
</dbReference>
<evidence type="ECO:0000313" key="32">
    <source>
        <dbReference type="Proteomes" id="UP000515131"/>
    </source>
</evidence>
<dbReference type="Pfam" id="PF00536">
    <property type="entry name" value="SAM_1"/>
    <property type="match status" value="1"/>
</dbReference>
<evidence type="ECO:0000259" key="31">
    <source>
        <dbReference type="PROSITE" id="PS51550"/>
    </source>
</evidence>
<dbReference type="GeneID" id="112866468"/>
<keyword evidence="11" id="KW-0418">Kinase</keyword>
<keyword evidence="26" id="KW-1015">Disulfide bond</keyword>
<gene>
    <name evidence="33" type="primary">EPHA1</name>
</gene>
<feature type="binding site" evidence="25">
    <location>
        <begin position="649"/>
        <end position="657"/>
    </location>
    <ligand>
        <name>ATP</name>
        <dbReference type="ChEBI" id="CHEBI:30616"/>
    </ligand>
</feature>
<dbReference type="Gene3D" id="2.60.40.1770">
    <property type="entry name" value="ephrin a2 ectodomain"/>
    <property type="match status" value="1"/>
</dbReference>
<dbReference type="GO" id="GO:0030425">
    <property type="term" value="C:dendrite"/>
    <property type="evidence" value="ECO:0007669"/>
    <property type="project" value="TreeGrafter"/>
</dbReference>
<dbReference type="InterPro" id="IPR034251">
    <property type="entry name" value="EphA1_rcpt_lig-bd"/>
</dbReference>
<keyword evidence="32" id="KW-1185">Reference proteome</keyword>
<dbReference type="Pfam" id="PF07714">
    <property type="entry name" value="PK_Tyr_Ser-Thr"/>
    <property type="match status" value="1"/>
</dbReference>
<keyword evidence="8" id="KW-0732">Signal</keyword>
<keyword evidence="5" id="KW-0037">Angiogenesis</keyword>
<evidence type="ECO:0000256" key="9">
    <source>
        <dbReference type="ARBA" id="ARBA00022737"/>
    </source>
</evidence>
<dbReference type="GO" id="GO:0007411">
    <property type="term" value="P:axon guidance"/>
    <property type="evidence" value="ECO:0007669"/>
    <property type="project" value="TreeGrafter"/>
</dbReference>
<keyword evidence="10 25" id="KW-0547">Nucleotide-binding</keyword>
<dbReference type="CTD" id="2041"/>
<dbReference type="InterPro" id="IPR003961">
    <property type="entry name" value="FN3_dom"/>
</dbReference>
<feature type="domain" description="Fibronectin type-III" evidence="30">
    <location>
        <begin position="518"/>
        <end position="609"/>
    </location>
</feature>
<comment type="subcellular location">
    <subcellularLocation>
        <location evidence="1">Cell membrane</location>
        <topology evidence="1">Single-pass type I membrane protein</topology>
    </subcellularLocation>
</comment>
<feature type="disulfide bond" evidence="26">
    <location>
        <begin position="177"/>
        <end position="189"/>
    </location>
</feature>
<proteinExistence type="predicted"/>
<keyword evidence="3" id="KW-1003">Cell membrane</keyword>
<dbReference type="PROSITE" id="PS00107">
    <property type="entry name" value="PROTEIN_KINASE_ATP"/>
    <property type="match status" value="1"/>
</dbReference>
<dbReference type="Gene3D" id="2.10.50.10">
    <property type="entry name" value="Tumor Necrosis Factor Receptor, subunit A, domain 2"/>
    <property type="match status" value="1"/>
</dbReference>
<keyword evidence="19" id="KW-0325">Glycoprotein</keyword>
<dbReference type="InterPro" id="IPR013783">
    <property type="entry name" value="Ig-like_fold"/>
</dbReference>
<dbReference type="Gene3D" id="1.10.510.10">
    <property type="entry name" value="Transferase(Phosphotransferase) domain 1"/>
    <property type="match status" value="1"/>
</dbReference>
<dbReference type="PROSITE" id="PS00109">
    <property type="entry name" value="PROTEIN_KINASE_TYR"/>
    <property type="match status" value="1"/>
</dbReference>
<evidence type="ECO:0000256" key="20">
    <source>
        <dbReference type="ARBA" id="ARBA00051243"/>
    </source>
</evidence>
<dbReference type="GO" id="GO:0005005">
    <property type="term" value="F:transmembrane-ephrin receptor activity"/>
    <property type="evidence" value="ECO:0007669"/>
    <property type="project" value="TreeGrafter"/>
</dbReference>
<dbReference type="InterPro" id="IPR016257">
    <property type="entry name" value="Tyr_kinase_ephrin_rcpt"/>
</dbReference>
<dbReference type="SUPFAM" id="SSF47769">
    <property type="entry name" value="SAM/Pointed domain"/>
    <property type="match status" value="1"/>
</dbReference>
<feature type="disulfide bond" evidence="26">
    <location>
        <begin position="140"/>
        <end position="262"/>
    </location>
</feature>
<dbReference type="InterPro" id="IPR036116">
    <property type="entry name" value="FN3_sf"/>
</dbReference>
<dbReference type="PROSITE" id="PS50853">
    <property type="entry name" value="FN3"/>
    <property type="match status" value="2"/>
</dbReference>
<keyword evidence="14" id="KW-0130">Cell adhesion</keyword>
<dbReference type="Pfam" id="PF14575">
    <property type="entry name" value="EphA2_TM"/>
    <property type="match status" value="1"/>
</dbReference>
<dbReference type="Gene3D" id="3.30.200.20">
    <property type="entry name" value="Phosphorylase Kinase, domain 1"/>
    <property type="match status" value="1"/>
</dbReference>
<feature type="domain" description="Protein kinase" evidence="28">
    <location>
        <begin position="643"/>
        <end position="910"/>
    </location>
</feature>
<evidence type="ECO:0000256" key="3">
    <source>
        <dbReference type="ARBA" id="ARBA00022475"/>
    </source>
</evidence>
<dbReference type="PANTHER" id="PTHR46877:SF20">
    <property type="entry name" value="RECEPTOR PROTEIN-TYROSINE KINASE"/>
    <property type="match status" value="1"/>
</dbReference>
<dbReference type="CDD" id="cd10479">
    <property type="entry name" value="EphR_LBD_A1"/>
    <property type="match status" value="1"/>
</dbReference>
<evidence type="ECO:0000259" key="28">
    <source>
        <dbReference type="PROSITE" id="PS50011"/>
    </source>
</evidence>
<dbReference type="InterPro" id="IPR011009">
    <property type="entry name" value="Kinase-like_dom_sf"/>
</dbReference>
<dbReference type="FunFam" id="2.10.50.10:FF:000001">
    <property type="entry name" value="Ephrin type-A receptor 5"/>
    <property type="match status" value="1"/>
</dbReference>
<feature type="domain" description="SAM" evidence="29">
    <location>
        <begin position="932"/>
        <end position="995"/>
    </location>
</feature>
<dbReference type="FunFam" id="3.30.200.20:FF:000317">
    <property type="entry name" value="Ephrin type-A receptor 1"/>
    <property type="match status" value="1"/>
</dbReference>
<dbReference type="Pfam" id="PF01404">
    <property type="entry name" value="Ephrin_lbd"/>
    <property type="match status" value="1"/>
</dbReference>
<dbReference type="EC" id="2.7.10.1" evidence="2"/>
<dbReference type="PROSITE" id="PS00791">
    <property type="entry name" value="RECEPTOR_TYR_KIN_V_2"/>
    <property type="match status" value="1"/>
</dbReference>